<sequence>MAGDNDDDQGFNTLHLIWIIPVSLLGLILLGLLIKRLSRPKRLPPLNTNQRRQVYYRNLQDMNRQRLRAKA</sequence>
<keyword evidence="1" id="KW-0812">Transmembrane</keyword>
<protein>
    <submittedName>
        <fullName evidence="2">Uncharacterized protein</fullName>
    </submittedName>
</protein>
<evidence type="ECO:0000313" key="2">
    <source>
        <dbReference type="EMBL" id="QHS93610.1"/>
    </source>
</evidence>
<name>A0A6C0BNJ2_9ZZZZ</name>
<accession>A0A6C0BNJ2</accession>
<keyword evidence="1" id="KW-0472">Membrane</keyword>
<reference evidence="2" key="1">
    <citation type="journal article" date="2020" name="Nature">
        <title>Giant virus diversity and host interactions through global metagenomics.</title>
        <authorList>
            <person name="Schulz F."/>
            <person name="Roux S."/>
            <person name="Paez-Espino D."/>
            <person name="Jungbluth S."/>
            <person name="Walsh D.A."/>
            <person name="Denef V.J."/>
            <person name="McMahon K.D."/>
            <person name="Konstantinidis K.T."/>
            <person name="Eloe-Fadrosh E.A."/>
            <person name="Kyrpides N.C."/>
            <person name="Woyke T."/>
        </authorList>
    </citation>
    <scope>NUCLEOTIDE SEQUENCE</scope>
    <source>
        <strain evidence="2">GVMAG-M-3300018080-19</strain>
    </source>
</reference>
<keyword evidence="1" id="KW-1133">Transmembrane helix</keyword>
<evidence type="ECO:0000256" key="1">
    <source>
        <dbReference type="SAM" id="Phobius"/>
    </source>
</evidence>
<feature type="transmembrane region" description="Helical" evidence="1">
    <location>
        <begin position="15"/>
        <end position="34"/>
    </location>
</feature>
<organism evidence="2">
    <name type="scientific">viral metagenome</name>
    <dbReference type="NCBI Taxonomy" id="1070528"/>
    <lineage>
        <taxon>unclassified sequences</taxon>
        <taxon>metagenomes</taxon>
        <taxon>organismal metagenomes</taxon>
    </lineage>
</organism>
<dbReference type="AlphaFoldDB" id="A0A6C0BNJ2"/>
<proteinExistence type="predicted"/>
<dbReference type="EMBL" id="MN739207">
    <property type="protein sequence ID" value="QHS93610.1"/>
    <property type="molecule type" value="Genomic_DNA"/>
</dbReference>